<dbReference type="EMBL" id="WWSR01000015">
    <property type="protein sequence ID" value="MZJ39992.1"/>
    <property type="molecule type" value="Genomic_DNA"/>
</dbReference>
<gene>
    <name evidence="2" type="ORF">GT464_08575</name>
</gene>
<evidence type="ECO:0000256" key="1">
    <source>
        <dbReference type="SAM" id="MobiDB-lite"/>
    </source>
</evidence>
<dbReference type="RefSeq" id="WP_161160837.1">
    <property type="nucleotide sequence ID" value="NZ_JAJBLX010000009.1"/>
</dbReference>
<comment type="caution">
    <text evidence="2">The sequence shown here is derived from an EMBL/GenBank/DDBJ whole genome shotgun (WGS) entry which is preliminary data.</text>
</comment>
<dbReference type="AlphaFoldDB" id="A0A6N9JJE2"/>
<feature type="region of interest" description="Disordered" evidence="1">
    <location>
        <begin position="78"/>
        <end position="97"/>
    </location>
</feature>
<evidence type="ECO:0000313" key="2">
    <source>
        <dbReference type="EMBL" id="MZJ39992.1"/>
    </source>
</evidence>
<feature type="compositionally biased region" description="Low complexity" evidence="1">
    <location>
        <begin position="80"/>
        <end position="97"/>
    </location>
</feature>
<protein>
    <submittedName>
        <fullName evidence="2">Uncharacterized protein</fullName>
    </submittedName>
</protein>
<dbReference type="Proteomes" id="UP000469380">
    <property type="component" value="Unassembled WGS sequence"/>
</dbReference>
<organism evidence="2 3">
    <name type="scientific">Collinsella aerofaciens</name>
    <dbReference type="NCBI Taxonomy" id="74426"/>
    <lineage>
        <taxon>Bacteria</taxon>
        <taxon>Bacillati</taxon>
        <taxon>Actinomycetota</taxon>
        <taxon>Coriobacteriia</taxon>
        <taxon>Coriobacteriales</taxon>
        <taxon>Coriobacteriaceae</taxon>
        <taxon>Collinsella</taxon>
    </lineage>
</organism>
<accession>A0A6N9JJE2</accession>
<proteinExistence type="predicted"/>
<name>A0A6N9JJE2_9ACTN</name>
<evidence type="ECO:0000313" key="3">
    <source>
        <dbReference type="Proteomes" id="UP000469380"/>
    </source>
</evidence>
<reference evidence="2 3" key="1">
    <citation type="journal article" date="2019" name="Nat. Med.">
        <title>A library of human gut bacterial isolates paired with longitudinal multiomics data enables mechanistic microbiome research.</title>
        <authorList>
            <person name="Poyet M."/>
            <person name="Groussin M."/>
            <person name="Gibbons S.M."/>
            <person name="Avila-Pacheco J."/>
            <person name="Jiang X."/>
            <person name="Kearney S.M."/>
            <person name="Perrotta A.R."/>
            <person name="Berdy B."/>
            <person name="Zhao S."/>
            <person name="Lieberman T.D."/>
            <person name="Swanson P.K."/>
            <person name="Smith M."/>
            <person name="Roesemann S."/>
            <person name="Alexander J.E."/>
            <person name="Rich S.A."/>
            <person name="Livny J."/>
            <person name="Vlamakis H."/>
            <person name="Clish C."/>
            <person name="Bullock K."/>
            <person name="Deik A."/>
            <person name="Scott J."/>
            <person name="Pierce K.A."/>
            <person name="Xavier R.J."/>
            <person name="Alm E.J."/>
        </authorList>
    </citation>
    <scope>NUCLEOTIDE SEQUENCE [LARGE SCALE GENOMIC DNA]</scope>
    <source>
        <strain evidence="2 3">BIOML-A20</strain>
    </source>
</reference>
<sequence>MTELTFTIPGIDGEFTADLDELLSYKTNKQFAKSETEPGGMFEAFERVFAGRDEEYMERLGGSVESTGVLMQAAFEAAKAKNSQDSSSSSKGTAQKS</sequence>